<sequence length="216" mass="23451">MTVVRTGALTLVALLGLSSAGTFPPAALAQPAAPAQMGQGQMGMGENDPRKATTIQTTSARLGNVADAVMVRYLNLPWGAQTFGYIENGGNQFYSTRTWPVAHLTLKTRVKFFGREFEPGDYVLTIVPKGLAPKMGMQVRSFQPRSEGGTFLVPGNVFTETPDGPIVASRPIEFTPGAPQSDAMRISLVFRKNMVEMTINYGDRSFTEKLEMVKTK</sequence>
<dbReference type="Proteomes" id="UP000677668">
    <property type="component" value="Chromosome 2"/>
</dbReference>
<name>A0ABX8B3I0_9BACT</name>
<evidence type="ECO:0000313" key="3">
    <source>
        <dbReference type="Proteomes" id="UP000677668"/>
    </source>
</evidence>
<proteinExistence type="predicted"/>
<evidence type="ECO:0000256" key="1">
    <source>
        <dbReference type="SAM" id="SignalP"/>
    </source>
</evidence>
<evidence type="ECO:0000313" key="2">
    <source>
        <dbReference type="EMBL" id="QUV95028.1"/>
    </source>
</evidence>
<reference evidence="2 3" key="1">
    <citation type="submission" date="2021-03" db="EMBL/GenBank/DDBJ databases">
        <title>Genomic and phenotypic characterization of Chloracidobacterium isolates provides evidence for multiple species.</title>
        <authorList>
            <person name="Saini M.K."/>
            <person name="Costas A.M.G."/>
            <person name="Tank M."/>
            <person name="Bryant D.A."/>
        </authorList>
    </citation>
    <scope>NUCLEOTIDE SEQUENCE [LARGE SCALE GENOMIC DNA]</scope>
    <source>
        <strain evidence="2 3">N</strain>
    </source>
</reference>
<feature type="chain" id="PRO_5047034804" evidence="1">
    <location>
        <begin position="30"/>
        <end position="216"/>
    </location>
</feature>
<accession>A0ABX8B3I0</accession>
<keyword evidence="1" id="KW-0732">Signal</keyword>
<dbReference type="RefSeq" id="WP_211423270.1">
    <property type="nucleotide sequence ID" value="NZ_CP072643.1"/>
</dbReference>
<organism evidence="2 3">
    <name type="scientific">Chloracidobacterium sp. N</name>
    <dbReference type="NCBI Taxonomy" id="2821540"/>
    <lineage>
        <taxon>Bacteria</taxon>
        <taxon>Pseudomonadati</taxon>
        <taxon>Acidobacteriota</taxon>
        <taxon>Terriglobia</taxon>
        <taxon>Terriglobales</taxon>
        <taxon>Acidobacteriaceae</taxon>
        <taxon>Chloracidobacterium</taxon>
        <taxon>Chloracidobacterium aggregatum</taxon>
    </lineage>
</organism>
<keyword evidence="3" id="KW-1185">Reference proteome</keyword>
<feature type="signal peptide" evidence="1">
    <location>
        <begin position="1"/>
        <end position="29"/>
    </location>
</feature>
<protein>
    <submittedName>
        <fullName evidence="2">Uncharacterized protein</fullName>
    </submittedName>
</protein>
<dbReference type="EMBL" id="CP072643">
    <property type="protein sequence ID" value="QUV95028.1"/>
    <property type="molecule type" value="Genomic_DNA"/>
</dbReference>
<gene>
    <name evidence="2" type="ORF">J8C05_13450</name>
</gene>